<dbReference type="HOGENOM" id="CLU_528795_0_0_10"/>
<accession>A4SDT9</accession>
<protein>
    <recommendedName>
        <fullName evidence="2">Nucleotide-diphospho-sugar transferase</fullName>
    </recommendedName>
</protein>
<dbReference type="InterPro" id="IPR029044">
    <property type="entry name" value="Nucleotide-diphossugar_trans"/>
</dbReference>
<evidence type="ECO:0000313" key="1">
    <source>
        <dbReference type="EMBL" id="ABP36648.1"/>
    </source>
</evidence>
<dbReference type="CDD" id="cd00761">
    <property type="entry name" value="Glyco_tranf_GTA_type"/>
    <property type="match status" value="1"/>
</dbReference>
<sequence>MKSAVLFLVFNRPDTTKQVFEAIRKAQPPRLYVAADGPRADRQGEREKCEEVRRIATAVDWECEVKTLFREKNLGCKTGVSSGIDWFFEHEEEGIILEDDCLPHPDFFKYCQWCLSEFKSNTNVWHINGNNFAANRGLYNANTIDFVGLAQVWGWASWANRWKAAEKNVFYLSERVDQYINVWQVSSLARMIKQEHLKALQYGLDAWDYQWQISILNAGGFVVSPSSNLISNLGDGADATHTQFDNERTHLPVSSLKSFVYGSVSLNKSLTGWYERKMGLNGYVRVLKIIVKNAKRVPRKLFKRMVQKILFQGVGPIVIASSGRSGSTMLTSAVAESLVVSRFSYLPALFRNHINRFSIEYLARISELNKESAPVLKTHDLFRKESKDKARFVFVFGDPLESAQSVEQQAKKHGSVWVEEHIYHLVGQGSSVEILEKDALNYESQLMSWGFAEGAFLVHYDDLWQRNAELSRFIGFDVQLPERRPRSSKPLPTVFNKALFDHLKKLEIELKRKIA</sequence>
<dbReference type="KEGG" id="pvi:Cvib_0629"/>
<dbReference type="AlphaFoldDB" id="A4SDT9"/>
<organism evidence="1">
    <name type="scientific">Chlorobium phaeovibrioides (strain DSM 265 / 1930)</name>
    <name type="common">Prosthecochloris vibrioformis (strain DSM 265)</name>
    <dbReference type="NCBI Taxonomy" id="290318"/>
    <lineage>
        <taxon>Bacteria</taxon>
        <taxon>Pseudomonadati</taxon>
        <taxon>Chlorobiota</taxon>
        <taxon>Chlorobiia</taxon>
        <taxon>Chlorobiales</taxon>
        <taxon>Chlorobiaceae</taxon>
        <taxon>Chlorobium/Pelodictyon group</taxon>
        <taxon>Chlorobium</taxon>
    </lineage>
</organism>
<dbReference type="EMBL" id="CP000607">
    <property type="protein sequence ID" value="ABP36648.1"/>
    <property type="molecule type" value="Genomic_DNA"/>
</dbReference>
<dbReference type="eggNOG" id="COG1216">
    <property type="taxonomic scope" value="Bacteria"/>
</dbReference>
<name>A4SDT9_CHLPM</name>
<dbReference type="SUPFAM" id="SSF53448">
    <property type="entry name" value="Nucleotide-diphospho-sugar transferases"/>
    <property type="match status" value="1"/>
</dbReference>
<dbReference type="InterPro" id="IPR027417">
    <property type="entry name" value="P-loop_NTPase"/>
</dbReference>
<dbReference type="Gene3D" id="3.40.50.300">
    <property type="entry name" value="P-loop containing nucleotide triphosphate hydrolases"/>
    <property type="match status" value="1"/>
</dbReference>
<dbReference type="STRING" id="290318.Cvib_0629"/>
<reference evidence="1" key="1">
    <citation type="submission" date="2007-03" db="EMBL/GenBank/DDBJ databases">
        <title>Complete sequence of Prosthecochloris vibrioformis DSM 265.</title>
        <authorList>
            <consortium name="US DOE Joint Genome Institute"/>
            <person name="Copeland A."/>
            <person name="Lucas S."/>
            <person name="Lapidus A."/>
            <person name="Barry K."/>
            <person name="Detter J.C."/>
            <person name="Glavina del Rio T."/>
            <person name="Hammon N."/>
            <person name="Israni S."/>
            <person name="Pitluck S."/>
            <person name="Schmutz J."/>
            <person name="Larimer F."/>
            <person name="Land M."/>
            <person name="Hauser L."/>
            <person name="Mikhailova N."/>
            <person name="Li T."/>
            <person name="Overmann J."/>
            <person name="Schuster S.C."/>
            <person name="Bryant D.A."/>
            <person name="Richardson P."/>
        </authorList>
    </citation>
    <scope>NUCLEOTIDE SEQUENCE [LARGE SCALE GENOMIC DNA]</scope>
    <source>
        <strain evidence="1">DSM 265</strain>
    </source>
</reference>
<proteinExistence type="predicted"/>
<dbReference type="OrthoDB" id="9785375at2"/>
<dbReference type="Gene3D" id="3.90.550.10">
    <property type="entry name" value="Spore Coat Polysaccharide Biosynthesis Protein SpsA, Chain A"/>
    <property type="match status" value="1"/>
</dbReference>
<evidence type="ECO:0008006" key="2">
    <source>
        <dbReference type="Google" id="ProtNLM"/>
    </source>
</evidence>
<gene>
    <name evidence="1" type="ordered locus">Cvib_0629</name>
</gene>
<dbReference type="SUPFAM" id="SSF52540">
    <property type="entry name" value="P-loop containing nucleoside triphosphate hydrolases"/>
    <property type="match status" value="1"/>
</dbReference>